<evidence type="ECO:0000313" key="3">
    <source>
        <dbReference type="Proteomes" id="UP000835052"/>
    </source>
</evidence>
<gene>
    <name evidence="2" type="ORF">CAUJ_LOCUS9683</name>
</gene>
<evidence type="ECO:0000256" key="1">
    <source>
        <dbReference type="SAM" id="MobiDB-lite"/>
    </source>
</evidence>
<feature type="region of interest" description="Disordered" evidence="1">
    <location>
        <begin position="83"/>
        <end position="102"/>
    </location>
</feature>
<dbReference type="Proteomes" id="UP000835052">
    <property type="component" value="Unassembled WGS sequence"/>
</dbReference>
<proteinExistence type="predicted"/>
<name>A0A8S1HDH8_9PELO</name>
<comment type="caution">
    <text evidence="2">The sequence shown here is derived from an EMBL/GenBank/DDBJ whole genome shotgun (WGS) entry which is preliminary data.</text>
</comment>
<feature type="region of interest" description="Disordered" evidence="1">
    <location>
        <begin position="131"/>
        <end position="162"/>
    </location>
</feature>
<feature type="compositionally biased region" description="Pro residues" evidence="1">
    <location>
        <begin position="147"/>
        <end position="162"/>
    </location>
</feature>
<dbReference type="EMBL" id="CAJGYM010000038">
    <property type="protein sequence ID" value="CAD6193764.1"/>
    <property type="molecule type" value="Genomic_DNA"/>
</dbReference>
<dbReference type="AlphaFoldDB" id="A0A8S1HDH8"/>
<accession>A0A8S1HDH8</accession>
<sequence length="274" mass="31024">MLRREYSYDSLSDPQNDFLKNSGQLVRLRCSGRRKTSTRDDASRGDVFLCHLKRRQDPSLHGTDEREERLMGEERITFRLSTDPFDPKTFRKGNNINGDKKPIDGGLIPSVADKGRSDRFLNRTTLLIGPRKVSPAGERRAKRTPPAVRPGPRPLFSPPPPSSQPEYVARFGCVDVVSPSFFFSSQILCRRLGVTQNQASVYSWLRDVLFLERLLDSGDVDSREYSDSLKTSALRKSLSSDFLKTSLLKILKASLLKPFLNFEDVDQVEEAAQL</sequence>
<keyword evidence="3" id="KW-1185">Reference proteome</keyword>
<reference evidence="2" key="1">
    <citation type="submission" date="2020-10" db="EMBL/GenBank/DDBJ databases">
        <authorList>
            <person name="Kikuchi T."/>
        </authorList>
    </citation>
    <scope>NUCLEOTIDE SEQUENCE</scope>
    <source>
        <strain evidence="2">NKZ352</strain>
    </source>
</reference>
<evidence type="ECO:0000313" key="2">
    <source>
        <dbReference type="EMBL" id="CAD6193764.1"/>
    </source>
</evidence>
<protein>
    <submittedName>
        <fullName evidence="2">Uncharacterized protein</fullName>
    </submittedName>
</protein>
<organism evidence="2 3">
    <name type="scientific">Caenorhabditis auriculariae</name>
    <dbReference type="NCBI Taxonomy" id="2777116"/>
    <lineage>
        <taxon>Eukaryota</taxon>
        <taxon>Metazoa</taxon>
        <taxon>Ecdysozoa</taxon>
        <taxon>Nematoda</taxon>
        <taxon>Chromadorea</taxon>
        <taxon>Rhabditida</taxon>
        <taxon>Rhabditina</taxon>
        <taxon>Rhabditomorpha</taxon>
        <taxon>Rhabditoidea</taxon>
        <taxon>Rhabditidae</taxon>
        <taxon>Peloderinae</taxon>
        <taxon>Caenorhabditis</taxon>
    </lineage>
</organism>